<gene>
    <name evidence="3" type="ORF">RS030_162427</name>
</gene>
<dbReference type="Proteomes" id="UP001311799">
    <property type="component" value="Unassembled WGS sequence"/>
</dbReference>
<dbReference type="PANTHER" id="PTHR45629:SF7">
    <property type="entry name" value="DNA EXCISION REPAIR PROTEIN ERCC-6-RELATED"/>
    <property type="match status" value="1"/>
</dbReference>
<keyword evidence="4" id="KW-1185">Reference proteome</keyword>
<dbReference type="InterPro" id="IPR050496">
    <property type="entry name" value="SNF2_RAD54_helicase_repair"/>
</dbReference>
<evidence type="ECO:0000256" key="1">
    <source>
        <dbReference type="SAM" id="MobiDB-lite"/>
    </source>
</evidence>
<dbReference type="InterPro" id="IPR038718">
    <property type="entry name" value="SNF2-like_sf"/>
</dbReference>
<dbReference type="PROSITE" id="PS51192">
    <property type="entry name" value="HELICASE_ATP_BIND_1"/>
    <property type="match status" value="1"/>
</dbReference>
<name>A0AAV9Y1H1_9CRYT</name>
<dbReference type="GO" id="GO:0005524">
    <property type="term" value="F:ATP binding"/>
    <property type="evidence" value="ECO:0007669"/>
    <property type="project" value="InterPro"/>
</dbReference>
<evidence type="ECO:0000313" key="3">
    <source>
        <dbReference type="EMBL" id="KAK6590409.1"/>
    </source>
</evidence>
<feature type="compositionally biased region" description="Basic and acidic residues" evidence="1">
    <location>
        <begin position="1"/>
        <end position="11"/>
    </location>
</feature>
<accession>A0AAV9Y1H1</accession>
<evidence type="ECO:0000259" key="2">
    <source>
        <dbReference type="PROSITE" id="PS51192"/>
    </source>
</evidence>
<sequence length="660" mass="76533">MGSKDDEERGNLGEPEIVSDDESKIEDIIEQIESVTISDKQIKKNKEINEKNVSSFEKEVRRTKLITVDFQTGVEEKSKSEIITPYDYNFQVIDSLNNDTFFSVVPISNPNYSDSDGNVNNVEPPQEPYKGWYWNSEKMEYYLPSNSGRIKRRMYVSPKVFCKLKNHEYQYDGIRWLWERFRNSEGGILADEMGLGKTVQVCVFLGGLFRSEIINFILIILPPSLISQWVNELDTWCPKIPKYIYHGSNNVRNSSLSELYKSKMGGILITTFETIRNDIEILDSINIKKSECNYIRNKEGIKVSRSEYIRDLAESRESEFNIPWDIVVIDEAHKLKNNKTKLFRDVQNLKSYSNILCTGTPFQNRLTELWSLIQCVKPNLLGKNIKSFKSNYGVLIEKTNNKNIMINEMKSREMAMNHLKNVIKPYILRRNKKSVLSIFTDGIENDENNGRDTSKISKFDIVLWHSMSVEQLNAYEDVLDSQLVNNVLNDDLISTKNNGAVLHTINLLLNVCRHPLLVLKSELQTWRYLLEKNNNNRLEIKEQVDSDFADNSDSYVNKASKTDYDEEIECIFSSVLSLPQISVELIRNQSTKLQILSLLVPRIVRSNKKLLIFTESLLMMDLIELTILIPNNINWERLEGKQTLEQRKKSIDNFNNKEVS</sequence>
<dbReference type="Gene3D" id="3.40.50.10810">
    <property type="entry name" value="Tandem AAA-ATPase domain"/>
    <property type="match status" value="1"/>
</dbReference>
<proteinExistence type="predicted"/>
<evidence type="ECO:0000313" key="4">
    <source>
        <dbReference type="Proteomes" id="UP001311799"/>
    </source>
</evidence>
<dbReference type="SUPFAM" id="SSF52540">
    <property type="entry name" value="P-loop containing nucleoside triphosphate hydrolases"/>
    <property type="match status" value="2"/>
</dbReference>
<feature type="domain" description="Helicase ATP-binding" evidence="2">
    <location>
        <begin position="178"/>
        <end position="379"/>
    </location>
</feature>
<reference evidence="3 4" key="1">
    <citation type="submission" date="2023-10" db="EMBL/GenBank/DDBJ databases">
        <title>Comparative genomics analysis reveals potential genetic determinants of host preference in Cryptosporidium xiaoi.</title>
        <authorList>
            <person name="Xiao L."/>
            <person name="Li J."/>
        </authorList>
    </citation>
    <scope>NUCLEOTIDE SEQUENCE [LARGE SCALE GENOMIC DNA]</scope>
    <source>
        <strain evidence="3 4">52996</strain>
    </source>
</reference>
<dbReference type="InterPro" id="IPR014001">
    <property type="entry name" value="Helicase_ATP-bd"/>
</dbReference>
<dbReference type="EMBL" id="JAWDEY010000007">
    <property type="protein sequence ID" value="KAK6590409.1"/>
    <property type="molecule type" value="Genomic_DNA"/>
</dbReference>
<dbReference type="InterPro" id="IPR027417">
    <property type="entry name" value="P-loop_NTPase"/>
</dbReference>
<dbReference type="InterPro" id="IPR000330">
    <property type="entry name" value="SNF2_N"/>
</dbReference>
<dbReference type="AlphaFoldDB" id="A0AAV9Y1H1"/>
<dbReference type="Gene3D" id="3.40.50.300">
    <property type="entry name" value="P-loop containing nucleotide triphosphate hydrolases"/>
    <property type="match status" value="1"/>
</dbReference>
<feature type="region of interest" description="Disordered" evidence="1">
    <location>
        <begin position="1"/>
        <end position="25"/>
    </location>
</feature>
<comment type="caution">
    <text evidence="3">The sequence shown here is derived from an EMBL/GenBank/DDBJ whole genome shotgun (WGS) entry which is preliminary data.</text>
</comment>
<protein>
    <recommendedName>
        <fullName evidence="2">Helicase ATP-binding domain-containing protein</fullName>
    </recommendedName>
</protein>
<dbReference type="PANTHER" id="PTHR45629">
    <property type="entry name" value="SNF2/RAD54 FAMILY MEMBER"/>
    <property type="match status" value="1"/>
</dbReference>
<organism evidence="3 4">
    <name type="scientific">Cryptosporidium xiaoi</name>
    <dbReference type="NCBI Taxonomy" id="659607"/>
    <lineage>
        <taxon>Eukaryota</taxon>
        <taxon>Sar</taxon>
        <taxon>Alveolata</taxon>
        <taxon>Apicomplexa</taxon>
        <taxon>Conoidasida</taxon>
        <taxon>Coccidia</taxon>
        <taxon>Eucoccidiorida</taxon>
        <taxon>Eimeriorina</taxon>
        <taxon>Cryptosporidiidae</taxon>
        <taxon>Cryptosporidium</taxon>
    </lineage>
</organism>
<dbReference type="Pfam" id="PF00176">
    <property type="entry name" value="SNF2-rel_dom"/>
    <property type="match status" value="1"/>
</dbReference>
<dbReference type="SMART" id="SM00487">
    <property type="entry name" value="DEXDc"/>
    <property type="match status" value="1"/>
</dbReference>